<dbReference type="InterPro" id="IPR048422">
    <property type="entry name" value="NOA1/YqeH-like_C"/>
</dbReference>
<evidence type="ECO:0000259" key="4">
    <source>
        <dbReference type="PROSITE" id="PS51207"/>
    </source>
</evidence>
<dbReference type="SMART" id="SM00315">
    <property type="entry name" value="RGS"/>
    <property type="match status" value="1"/>
</dbReference>
<dbReference type="CDD" id="cd01855">
    <property type="entry name" value="YqeH"/>
    <property type="match status" value="1"/>
</dbReference>
<dbReference type="InterPro" id="IPR037436">
    <property type="entry name" value="SNX14_PX"/>
</dbReference>
<accession>A0A1I7VFT2</accession>
<reference evidence="5" key="1">
    <citation type="submission" date="2012-04" db="EMBL/GenBank/DDBJ databases">
        <title>The Genome Sequence of Loa loa.</title>
        <authorList>
            <consortium name="The Broad Institute Genome Sequencing Platform"/>
            <consortium name="Broad Institute Genome Sequencing Center for Infectious Disease"/>
            <person name="Nutman T.B."/>
            <person name="Fink D.L."/>
            <person name="Russ C."/>
            <person name="Young S."/>
            <person name="Zeng Q."/>
            <person name="Gargeya S."/>
            <person name="Alvarado L."/>
            <person name="Berlin A."/>
            <person name="Chapman S.B."/>
            <person name="Chen Z."/>
            <person name="Freedman E."/>
            <person name="Gellesch M."/>
            <person name="Goldberg J."/>
            <person name="Griggs A."/>
            <person name="Gujja S."/>
            <person name="Heilman E.R."/>
            <person name="Heiman D."/>
            <person name="Howarth C."/>
            <person name="Mehta T."/>
            <person name="Neiman D."/>
            <person name="Pearson M."/>
            <person name="Roberts A."/>
            <person name="Saif S."/>
            <person name="Shea T."/>
            <person name="Shenoy N."/>
            <person name="Sisk P."/>
            <person name="Stolte C."/>
            <person name="Sykes S."/>
            <person name="White J."/>
            <person name="Yandava C."/>
            <person name="Haas B."/>
            <person name="Henn M.R."/>
            <person name="Nusbaum C."/>
            <person name="Birren B."/>
        </authorList>
    </citation>
    <scope>NUCLEOTIDE SEQUENCE [LARGE SCALE GENOMIC DNA]</scope>
</reference>
<dbReference type="Gene3D" id="3.30.1520.10">
    <property type="entry name" value="Phox-like domain"/>
    <property type="match status" value="1"/>
</dbReference>
<dbReference type="InterPro" id="IPR044926">
    <property type="entry name" value="RGS_subdomain_2"/>
</dbReference>
<dbReference type="SMART" id="SM00313">
    <property type="entry name" value="PXA"/>
    <property type="match status" value="1"/>
</dbReference>
<dbReference type="SUPFAM" id="SSF64268">
    <property type="entry name" value="PX domain"/>
    <property type="match status" value="1"/>
</dbReference>
<reference evidence="6" key="2">
    <citation type="submission" date="2016-11" db="UniProtKB">
        <authorList>
            <consortium name="WormBaseParasite"/>
        </authorList>
    </citation>
    <scope>IDENTIFICATION</scope>
</reference>
<dbReference type="Gene3D" id="1.10.167.10">
    <property type="entry name" value="Regulator of G-protein Signalling 4, domain 2"/>
    <property type="match status" value="1"/>
</dbReference>
<dbReference type="PROSITE" id="PS50132">
    <property type="entry name" value="RGS"/>
    <property type="match status" value="1"/>
</dbReference>
<sequence length="1745" mass="199313">MLYGTIRILKSSPFSLLFARQRTHPLGGRLRRKTKTIQNIPAKALSVSKINELMRKRLETSWYGNQASTSEMDLDSLSADRYLEINASKYTSLVTFRQAKKEKGDCGKKELTTEHDYEDNDFLLAGSFLLKADSTVSKNPVENSSTLPKFSGFDRGFYIYGDSFVDEFVVGSTADIPGGELENIDDEAVVRYGAEDAIEEIDFQLPGQSSNPQNNVLEEEDDEFFDNCGTVDPTVPSSNKLCGACGANFHCRDASLPGFVPAEIFLKLNDYNDQLCRRCYMLKKHNFLLNVNVCEVDYRSMMKHLKLKQEALIILVVDMCDLPGSIYSELPKIIGYQKPMIVVGNKVDLLPPDARRGFLRHFRQILHNLLRETGFVDNFNILHTSLISAKTGYGVEDLITNIYLRFSTRDTLRNDMYLVGCTNAGKSTLFNALLQSDLCKVRAVDLVERAATTPWPGTTISLLKFPVMNPSPHKLEIRRRRLLANQAWQKKEDRMRYNLYKQSGDVKYAMLQSTVGNSFKDREEELQPPAFRSILTDSEATDKPKRLFDPNSFVFAKGKWCFDTPGTVNSDQILNLFTLDELIAVLPRTMILPRTFIMHSDESLLVAGVAQIDVISLPMTAKPASDRDYPERRPCALLTVFASEQLPVFIRKTSEIAAFRDKYLGSSLLVVPAGNAERIARFPDLKGNEMVLESPGSWKGCGDVVLSSLGWVCVTSRRGEVRLQAYTPEGRGLFLRKPALLPFCAQLRGPRIGGTAAYKVAFKCADLKKFPVLGIMKFNFSVLWIVAQCSILAIGYLMASSLMNHTNGELLWTFFENWLDEKLDANEVIVKNTDVKNNCKRTHDLPWKGVTISESVNKLLEELIEQLIDNYVNSWYKTKISDDTTFINEIRYQIRYAVAVLYLRLQKIDLSSTILFEAVPLAAIHCVRVEHLRATIDKSMSSSHLVETKILEAMPDVHFALSSRQNEVDYLRELADHLIGLIMDERCIAGHPSDSDSPFRDILTNHPRPWASHVCRHFLRELFVFSFFLPTMDLIADPDIINRVLIFLFDSDVLNCPPLSQESRQVEILHGLTDYSLNDTPDSLLQLKLSDMLRDTGQLIMFRAYLNDIHAPLNELDFLVHAGDAHGRMLNVQNDLVAMSELQYDIWELFIKYIHEGAPDRINLPIEIIREFTEAVEKHDCELLDRCLEKAFQIVYKRMQHEYVIPFCQSECFLGNLCGPRPVGVDELFTSREYSKSTRGLLSAVEPNCSLTQFRNRFWRVVLPTAESVDPSFDHLNNVALSETNSGIEPADNITEGLGSDSPDDGTTLPTFEFVLNNGKEKTAEMQDDQLISNMPDEEVVEQQMILSNSFEIPMFDPERDMNKWNVTIPYVEPRRDPVGGHTMYVYVISVERFDVSDDIDQKSLSATAAPQKWSVIRQYNEFYILESKLIEFHGSMIKTESLPPRRFFNCKSRVYVESRREIFERFIHLLTKQRALKQSDLLYVFLSTEQRLKDSTQISDLYPWNMVKKVPGKFAREKGQNLKPFILSLLAATLIPHPNNSMESSVTSCIHPEIANQTRRILESDIYGDNCPSAQTDFSLTKSTLWTNSFYDAVLFILNRLFGVVRWPIWIIITIRHLMGSTIDAVAAVLFRRFLSRMFVDINCIRILRFIQESVFGFNSSTETDQEKMLRMELAQHLTLEYLQEQLPVCFIKLIGHKQFSQGMQTIFRILQYPRLNKQLAYVCLDIFIQKIFPIENERNLEIK</sequence>
<dbReference type="InterPro" id="IPR001683">
    <property type="entry name" value="PX_dom"/>
</dbReference>
<organism evidence="5 6">
    <name type="scientific">Loa loa</name>
    <name type="common">Eye worm</name>
    <name type="synonym">Filaria loa</name>
    <dbReference type="NCBI Taxonomy" id="7209"/>
    <lineage>
        <taxon>Eukaryota</taxon>
        <taxon>Metazoa</taxon>
        <taxon>Ecdysozoa</taxon>
        <taxon>Nematoda</taxon>
        <taxon>Chromadorea</taxon>
        <taxon>Rhabditida</taxon>
        <taxon>Spirurina</taxon>
        <taxon>Spiruromorpha</taxon>
        <taxon>Filarioidea</taxon>
        <taxon>Onchocercidae</taxon>
        <taxon>Loa</taxon>
    </lineage>
</organism>
<dbReference type="InterPro" id="IPR016137">
    <property type="entry name" value="RGS"/>
</dbReference>
<dbReference type="Pfam" id="PF00787">
    <property type="entry name" value="PX"/>
    <property type="match status" value="1"/>
</dbReference>
<dbReference type="SMART" id="SM00312">
    <property type="entry name" value="PX"/>
    <property type="match status" value="1"/>
</dbReference>
<dbReference type="GO" id="GO:0005525">
    <property type="term" value="F:GTP binding"/>
    <property type="evidence" value="ECO:0007669"/>
    <property type="project" value="InterPro"/>
</dbReference>
<dbReference type="CDD" id="cd06877">
    <property type="entry name" value="PX_SNX14"/>
    <property type="match status" value="1"/>
</dbReference>
<dbReference type="PROSITE" id="PS51207">
    <property type="entry name" value="PXA"/>
    <property type="match status" value="1"/>
</dbReference>
<dbReference type="InterPro" id="IPR027417">
    <property type="entry name" value="P-loop_NTPase"/>
</dbReference>
<dbReference type="InterPro" id="IPR003114">
    <property type="entry name" value="Phox_assoc"/>
</dbReference>
<dbReference type="Pfam" id="PF02194">
    <property type="entry name" value="PXA"/>
    <property type="match status" value="1"/>
</dbReference>
<dbReference type="Proteomes" id="UP000095285">
    <property type="component" value="Unassembled WGS sequence"/>
</dbReference>
<dbReference type="eggNOG" id="KOG2101">
    <property type="taxonomic scope" value="Eukaryota"/>
</dbReference>
<name>A0A1I7VFT2_LOALO</name>
<feature type="domain" description="RGS" evidence="2">
    <location>
        <begin position="1088"/>
        <end position="1217"/>
    </location>
</feature>
<feature type="domain" description="PXA" evidence="4">
    <location>
        <begin position="853"/>
        <end position="1053"/>
    </location>
</feature>
<dbReference type="InterPro" id="IPR052807">
    <property type="entry name" value="Mito_transl_resp_regulator"/>
</dbReference>
<dbReference type="Pfam" id="PF01926">
    <property type="entry name" value="MMR_HSR1"/>
    <property type="match status" value="1"/>
</dbReference>
<dbReference type="Gene3D" id="3.40.50.300">
    <property type="entry name" value="P-loop containing nucleotide triphosphate hydrolases"/>
    <property type="match status" value="1"/>
</dbReference>
<keyword evidence="5" id="KW-1185">Reference proteome</keyword>
<evidence type="ECO:0000313" key="6">
    <source>
        <dbReference type="WBParaSite" id="EN70_2073"/>
    </source>
</evidence>
<dbReference type="PANTHER" id="PTHR46406:SF1">
    <property type="entry name" value="NITRIC OXIDE-ASSOCIATED PROTEIN 1"/>
    <property type="match status" value="1"/>
</dbReference>
<protein>
    <submittedName>
        <fullName evidence="6">G domain-containing protein</fullName>
    </submittedName>
</protein>
<dbReference type="InterPro" id="IPR036305">
    <property type="entry name" value="RGS_sf"/>
</dbReference>
<evidence type="ECO:0000313" key="5">
    <source>
        <dbReference type="Proteomes" id="UP000095285"/>
    </source>
</evidence>
<dbReference type="STRING" id="7209.A0A1I7VFT2"/>
<dbReference type="SUPFAM" id="SSF52540">
    <property type="entry name" value="P-loop containing nucleoside triphosphate hydrolases"/>
    <property type="match status" value="1"/>
</dbReference>
<dbReference type="PROSITE" id="PS50195">
    <property type="entry name" value="PX"/>
    <property type="match status" value="1"/>
</dbReference>
<feature type="region of interest" description="Disordered" evidence="1">
    <location>
        <begin position="1284"/>
        <end position="1308"/>
    </location>
</feature>
<dbReference type="Pfam" id="PF00615">
    <property type="entry name" value="RGS"/>
    <property type="match status" value="1"/>
</dbReference>
<dbReference type="SUPFAM" id="SSF48097">
    <property type="entry name" value="Regulator of G-protein signaling, RGS"/>
    <property type="match status" value="1"/>
</dbReference>
<feature type="domain" description="PX" evidence="3">
    <location>
        <begin position="1365"/>
        <end position="1494"/>
    </location>
</feature>
<evidence type="ECO:0000259" key="2">
    <source>
        <dbReference type="PROSITE" id="PS50132"/>
    </source>
</evidence>
<proteinExistence type="predicted"/>
<dbReference type="Pfam" id="PF21516">
    <property type="entry name" value="YqeH-like_C"/>
    <property type="match status" value="1"/>
</dbReference>
<dbReference type="WBParaSite" id="EN70_2073">
    <property type="protein sequence ID" value="EN70_2073"/>
    <property type="gene ID" value="EN70_2073"/>
</dbReference>
<dbReference type="GO" id="GO:0035091">
    <property type="term" value="F:phosphatidylinositol binding"/>
    <property type="evidence" value="ECO:0007669"/>
    <property type="project" value="InterPro"/>
</dbReference>
<dbReference type="PANTHER" id="PTHR46406">
    <property type="entry name" value="NITRIC OXIDE-ASSOCIATED PROTEIN 1"/>
    <property type="match status" value="1"/>
</dbReference>
<evidence type="ECO:0000256" key="1">
    <source>
        <dbReference type="SAM" id="MobiDB-lite"/>
    </source>
</evidence>
<dbReference type="InterPro" id="IPR006073">
    <property type="entry name" value="GTP-bd"/>
</dbReference>
<dbReference type="InterPro" id="IPR036871">
    <property type="entry name" value="PX_dom_sf"/>
</dbReference>
<evidence type="ECO:0000259" key="3">
    <source>
        <dbReference type="PROSITE" id="PS50195"/>
    </source>
</evidence>